<feature type="region of interest" description="Disordered" evidence="1">
    <location>
        <begin position="15"/>
        <end position="62"/>
    </location>
</feature>
<feature type="domain" description="DUF7730" evidence="2">
    <location>
        <begin position="69"/>
        <end position="188"/>
    </location>
</feature>
<dbReference type="Pfam" id="PF24864">
    <property type="entry name" value="DUF7730"/>
    <property type="match status" value="1"/>
</dbReference>
<evidence type="ECO:0000259" key="2">
    <source>
        <dbReference type="Pfam" id="PF24864"/>
    </source>
</evidence>
<evidence type="ECO:0000256" key="1">
    <source>
        <dbReference type="SAM" id="MobiDB-lite"/>
    </source>
</evidence>
<dbReference type="EMBL" id="MU005582">
    <property type="protein sequence ID" value="KAF2684099.1"/>
    <property type="molecule type" value="Genomic_DNA"/>
</dbReference>
<dbReference type="InterPro" id="IPR056632">
    <property type="entry name" value="DUF7730"/>
</dbReference>
<keyword evidence="4" id="KW-1185">Reference proteome</keyword>
<accession>A0A6G1J1S2</accession>
<name>A0A6G1J1S2_9PLEO</name>
<sequence>MKKLRKAIHKYIVRKPKQTSHESVDGSSRAAATRVNLRKRNETPPKEVKRKRPLSISDSNNEFKKEVADQNASMLFKPPLEIREMIYTELFGPDSTIWIVYLNEKLACVRGDETSVPRHGHHAVKLGIHVLPFLQSCRRVYSEAIDLLYSAPRFAFCETLTFLAFSASILPSRFQRLRSITINLSGQGVPSHVLKIFPIPTLTKAHLHRLGFSSNPCTYHLNYSLLHDAYRGTLRNASVLISANSNPLDPTYAWDAVANALRKMKGVQEVFLSMRDVPRKIEVWVEHGYEHSGQRDARDIKTSLNWVGRDRPLEGGGSGKEDEKESVKRREAKIVFENVWNRSGEDWKKGHWVREVGDDAKVEWREVGEAAAPWDGEFVYW</sequence>
<evidence type="ECO:0000313" key="3">
    <source>
        <dbReference type="EMBL" id="KAF2684099.1"/>
    </source>
</evidence>
<dbReference type="OrthoDB" id="3801532at2759"/>
<gene>
    <name evidence="3" type="ORF">K458DRAFT_389314</name>
</gene>
<dbReference type="Proteomes" id="UP000799291">
    <property type="component" value="Unassembled WGS sequence"/>
</dbReference>
<dbReference type="AlphaFoldDB" id="A0A6G1J1S2"/>
<organism evidence="3 4">
    <name type="scientific">Lentithecium fluviatile CBS 122367</name>
    <dbReference type="NCBI Taxonomy" id="1168545"/>
    <lineage>
        <taxon>Eukaryota</taxon>
        <taxon>Fungi</taxon>
        <taxon>Dikarya</taxon>
        <taxon>Ascomycota</taxon>
        <taxon>Pezizomycotina</taxon>
        <taxon>Dothideomycetes</taxon>
        <taxon>Pleosporomycetidae</taxon>
        <taxon>Pleosporales</taxon>
        <taxon>Massarineae</taxon>
        <taxon>Lentitheciaceae</taxon>
        <taxon>Lentithecium</taxon>
    </lineage>
</organism>
<dbReference type="PANTHER" id="PTHR38790">
    <property type="entry name" value="2EXR DOMAIN-CONTAINING PROTEIN-RELATED"/>
    <property type="match status" value="1"/>
</dbReference>
<reference evidence="3" key="1">
    <citation type="journal article" date="2020" name="Stud. Mycol.">
        <title>101 Dothideomycetes genomes: a test case for predicting lifestyles and emergence of pathogens.</title>
        <authorList>
            <person name="Haridas S."/>
            <person name="Albert R."/>
            <person name="Binder M."/>
            <person name="Bloem J."/>
            <person name="Labutti K."/>
            <person name="Salamov A."/>
            <person name="Andreopoulos B."/>
            <person name="Baker S."/>
            <person name="Barry K."/>
            <person name="Bills G."/>
            <person name="Bluhm B."/>
            <person name="Cannon C."/>
            <person name="Castanera R."/>
            <person name="Culley D."/>
            <person name="Daum C."/>
            <person name="Ezra D."/>
            <person name="Gonzalez J."/>
            <person name="Henrissat B."/>
            <person name="Kuo A."/>
            <person name="Liang C."/>
            <person name="Lipzen A."/>
            <person name="Lutzoni F."/>
            <person name="Magnuson J."/>
            <person name="Mondo S."/>
            <person name="Nolan M."/>
            <person name="Ohm R."/>
            <person name="Pangilinan J."/>
            <person name="Park H.-J."/>
            <person name="Ramirez L."/>
            <person name="Alfaro M."/>
            <person name="Sun H."/>
            <person name="Tritt A."/>
            <person name="Yoshinaga Y."/>
            <person name="Zwiers L.-H."/>
            <person name="Turgeon B."/>
            <person name="Goodwin S."/>
            <person name="Spatafora J."/>
            <person name="Crous P."/>
            <person name="Grigoriev I."/>
        </authorList>
    </citation>
    <scope>NUCLEOTIDE SEQUENCE</scope>
    <source>
        <strain evidence="3">CBS 122367</strain>
    </source>
</reference>
<protein>
    <recommendedName>
        <fullName evidence="2">DUF7730 domain-containing protein</fullName>
    </recommendedName>
</protein>
<evidence type="ECO:0000313" key="4">
    <source>
        <dbReference type="Proteomes" id="UP000799291"/>
    </source>
</evidence>
<proteinExistence type="predicted"/>